<gene>
    <name evidence="1" type="ORF">APZ42_008129</name>
</gene>
<keyword evidence="2" id="KW-1185">Reference proteome</keyword>
<evidence type="ECO:0000313" key="1">
    <source>
        <dbReference type="EMBL" id="KZR97158.1"/>
    </source>
</evidence>
<dbReference type="EMBL" id="LRGB01022463">
    <property type="protein sequence ID" value="KZR97158.1"/>
    <property type="molecule type" value="Genomic_DNA"/>
</dbReference>
<organism evidence="1 2">
    <name type="scientific">Daphnia magna</name>
    <dbReference type="NCBI Taxonomy" id="35525"/>
    <lineage>
        <taxon>Eukaryota</taxon>
        <taxon>Metazoa</taxon>
        <taxon>Ecdysozoa</taxon>
        <taxon>Arthropoda</taxon>
        <taxon>Crustacea</taxon>
        <taxon>Branchiopoda</taxon>
        <taxon>Diplostraca</taxon>
        <taxon>Cladocera</taxon>
        <taxon>Anomopoda</taxon>
        <taxon>Daphniidae</taxon>
        <taxon>Daphnia</taxon>
    </lineage>
</organism>
<protein>
    <submittedName>
        <fullName evidence="1">Uncharacterized protein</fullName>
    </submittedName>
</protein>
<comment type="caution">
    <text evidence="1">The sequence shown here is derived from an EMBL/GenBank/DDBJ whole genome shotgun (WGS) entry which is preliminary data.</text>
</comment>
<proteinExistence type="predicted"/>
<dbReference type="Proteomes" id="UP000076858">
    <property type="component" value="Unassembled WGS sequence"/>
</dbReference>
<evidence type="ECO:0000313" key="2">
    <source>
        <dbReference type="Proteomes" id="UP000076858"/>
    </source>
</evidence>
<dbReference type="AlphaFoldDB" id="A0A164EUY0"/>
<sequence length="130" mass="14922">HEFRPTGKLKRLTFANKVSITTALLFVYRFFETVTAIFHLRIPISAHPHEYQNNLKFNWVTEIEKYDYIDKFSLFTKSLPLTDNARASDASTMATVKCKRGPGTLRAFSCGTTTKILYKFAVRVSYTDNA</sequence>
<feature type="non-terminal residue" evidence="1">
    <location>
        <position position="1"/>
    </location>
</feature>
<accession>A0A164EUY0</accession>
<reference evidence="1 2" key="1">
    <citation type="submission" date="2016-03" db="EMBL/GenBank/DDBJ databases">
        <title>EvidentialGene: Evidence-directed Construction of Genes on Genomes.</title>
        <authorList>
            <person name="Gilbert D.G."/>
            <person name="Choi J.-H."/>
            <person name="Mockaitis K."/>
            <person name="Colbourne J."/>
            <person name="Pfrender M."/>
        </authorList>
    </citation>
    <scope>NUCLEOTIDE SEQUENCE [LARGE SCALE GENOMIC DNA]</scope>
    <source>
        <strain evidence="1 2">Xinb3</strain>
        <tissue evidence="1">Complete organism</tissue>
    </source>
</reference>
<name>A0A164EUY0_9CRUS</name>